<evidence type="ECO:0000313" key="2">
    <source>
        <dbReference type="Proteomes" id="UP000187203"/>
    </source>
</evidence>
<protein>
    <submittedName>
        <fullName evidence="1">Uncharacterized protein</fullName>
    </submittedName>
</protein>
<sequence>MVTEISRSPLLCTPKPSPTSILESRARNFMKQGLNRTKIFLPICLLHRRIGLASSYEFPPSFNSILTVGNLNLNLQDDCSS</sequence>
<dbReference type="EMBL" id="AWUE01024054">
    <property type="protein sequence ID" value="OMO51762.1"/>
    <property type="molecule type" value="Genomic_DNA"/>
</dbReference>
<name>A0A1R3G109_9ROSI</name>
<evidence type="ECO:0000313" key="1">
    <source>
        <dbReference type="EMBL" id="OMO51762.1"/>
    </source>
</evidence>
<gene>
    <name evidence="1" type="ORF">COLO4_37524</name>
</gene>
<dbReference type="Proteomes" id="UP000187203">
    <property type="component" value="Unassembled WGS sequence"/>
</dbReference>
<dbReference type="AlphaFoldDB" id="A0A1R3G109"/>
<comment type="caution">
    <text evidence="1">The sequence shown here is derived from an EMBL/GenBank/DDBJ whole genome shotgun (WGS) entry which is preliminary data.</text>
</comment>
<proteinExistence type="predicted"/>
<reference evidence="2" key="1">
    <citation type="submission" date="2013-09" db="EMBL/GenBank/DDBJ databases">
        <title>Corchorus olitorius genome sequencing.</title>
        <authorList>
            <person name="Alam M."/>
            <person name="Haque M.S."/>
            <person name="Islam M.S."/>
            <person name="Emdad E.M."/>
            <person name="Islam M.M."/>
            <person name="Ahmed B."/>
            <person name="Halim A."/>
            <person name="Hossen Q.M.M."/>
            <person name="Hossain M.Z."/>
            <person name="Ahmed R."/>
            <person name="Khan M.M."/>
            <person name="Islam R."/>
            <person name="Rashid M.M."/>
            <person name="Khan S.A."/>
            <person name="Rahman M.S."/>
            <person name="Alam M."/>
            <person name="Yahiya A.S."/>
            <person name="Khan M.S."/>
            <person name="Azam M.S."/>
            <person name="Haque T."/>
            <person name="Lashkar M.Z.H."/>
            <person name="Akhand A.I."/>
            <person name="Morshed G."/>
            <person name="Roy S."/>
            <person name="Uddin K.S."/>
            <person name="Rabeya T."/>
            <person name="Hossain A.S."/>
            <person name="Chowdhury A."/>
            <person name="Snigdha A.R."/>
            <person name="Mortoza M.S."/>
            <person name="Matin S.A."/>
            <person name="Hoque S.M.E."/>
            <person name="Islam M.K."/>
            <person name="Roy D.K."/>
            <person name="Haider R."/>
            <person name="Moosa M.M."/>
            <person name="Elias S.M."/>
            <person name="Hasan A.M."/>
            <person name="Jahan S."/>
            <person name="Shafiuddin M."/>
            <person name="Mahmood N."/>
            <person name="Shommy N.S."/>
        </authorList>
    </citation>
    <scope>NUCLEOTIDE SEQUENCE [LARGE SCALE GENOMIC DNA]</scope>
    <source>
        <strain evidence="2">cv. O-4</strain>
    </source>
</reference>
<keyword evidence="2" id="KW-1185">Reference proteome</keyword>
<accession>A0A1R3G109</accession>
<organism evidence="1 2">
    <name type="scientific">Corchorus olitorius</name>
    <dbReference type="NCBI Taxonomy" id="93759"/>
    <lineage>
        <taxon>Eukaryota</taxon>
        <taxon>Viridiplantae</taxon>
        <taxon>Streptophyta</taxon>
        <taxon>Embryophyta</taxon>
        <taxon>Tracheophyta</taxon>
        <taxon>Spermatophyta</taxon>
        <taxon>Magnoliopsida</taxon>
        <taxon>eudicotyledons</taxon>
        <taxon>Gunneridae</taxon>
        <taxon>Pentapetalae</taxon>
        <taxon>rosids</taxon>
        <taxon>malvids</taxon>
        <taxon>Malvales</taxon>
        <taxon>Malvaceae</taxon>
        <taxon>Grewioideae</taxon>
        <taxon>Apeibeae</taxon>
        <taxon>Corchorus</taxon>
    </lineage>
</organism>